<evidence type="ECO:0000313" key="2">
    <source>
        <dbReference type="EMBL" id="OUS44055.1"/>
    </source>
</evidence>
<sequence>MVRAARRAGALTRAGMERFAAYDVEGSIEAFDRAIEVDARYRARAWQRGLALYAKGEYDAAARQFREDVALNPNDTEESVWCFASEAMDASKGVKVARERMLKTGPDARPVMKSVFRLFETGTEEAEAALREAGKRSDGDTFYSLLYLGLFYEVNGDEARAREEFSKANGTLYAKFSGDFMADVSRVLLKRM</sequence>
<organism evidence="2">
    <name type="scientific">Ostreococcus tauri</name>
    <name type="common">Marine green alga</name>
    <dbReference type="NCBI Taxonomy" id="70448"/>
    <lineage>
        <taxon>Eukaryota</taxon>
        <taxon>Viridiplantae</taxon>
        <taxon>Chlorophyta</taxon>
        <taxon>Mamiellophyceae</taxon>
        <taxon>Mamiellales</taxon>
        <taxon>Bathycoccaceae</taxon>
        <taxon>Ostreococcus</taxon>
    </lineage>
</organism>
<accession>A0A1Y5IAN6</accession>
<dbReference type="InterPro" id="IPR019734">
    <property type="entry name" value="TPR_rpt"/>
</dbReference>
<dbReference type="PANTHER" id="PTHR47908">
    <property type="match status" value="1"/>
</dbReference>
<dbReference type="PANTHER" id="PTHR47908:SF2">
    <property type="entry name" value="TETRATRICOPEPTIDE REPEAT (TPR)-LIKE SUPERFAMILY PROTEIN"/>
    <property type="match status" value="1"/>
</dbReference>
<feature type="repeat" description="TPR" evidence="1">
    <location>
        <begin position="43"/>
        <end position="75"/>
    </location>
</feature>
<gene>
    <name evidence="2" type="ORF">BE221DRAFT_207351</name>
</gene>
<protein>
    <submittedName>
        <fullName evidence="2">Uncharacterized protein</fullName>
    </submittedName>
</protein>
<dbReference type="Proteomes" id="UP000195557">
    <property type="component" value="Unassembled WGS sequence"/>
</dbReference>
<proteinExistence type="predicted"/>
<dbReference type="InterPro" id="IPR011990">
    <property type="entry name" value="TPR-like_helical_dom_sf"/>
</dbReference>
<reference evidence="2" key="1">
    <citation type="submission" date="2017-04" db="EMBL/GenBank/DDBJ databases">
        <title>Population genomics of picophytoplankton unveils novel chromosome hypervariability.</title>
        <authorList>
            <consortium name="DOE Joint Genome Institute"/>
            <person name="Blanc-Mathieu R."/>
            <person name="Krasovec M."/>
            <person name="Hebrard M."/>
            <person name="Yau S."/>
            <person name="Desgranges E."/>
            <person name="Martin J."/>
            <person name="Schackwitz W."/>
            <person name="Kuo A."/>
            <person name="Salin G."/>
            <person name="Donnadieu C."/>
            <person name="Desdevises Y."/>
            <person name="Sanchez-Ferandin S."/>
            <person name="Moreau H."/>
            <person name="Rivals E."/>
            <person name="Grigoriev I.V."/>
            <person name="Grimsley N."/>
            <person name="Eyre-Walker A."/>
            <person name="Piganeau G."/>
        </authorList>
    </citation>
    <scope>NUCLEOTIDE SEQUENCE [LARGE SCALE GENOMIC DNA]</scope>
    <source>
        <strain evidence="2">RCC 1115</strain>
    </source>
</reference>
<dbReference type="PROSITE" id="PS50005">
    <property type="entry name" value="TPR"/>
    <property type="match status" value="1"/>
</dbReference>
<dbReference type="AlphaFoldDB" id="A0A1Y5IAN6"/>
<keyword evidence="1" id="KW-0802">TPR repeat</keyword>
<name>A0A1Y5IAN6_OSTTA</name>
<dbReference type="Gene3D" id="1.25.40.10">
    <property type="entry name" value="Tetratricopeptide repeat domain"/>
    <property type="match status" value="1"/>
</dbReference>
<dbReference type="EMBL" id="KZ155826">
    <property type="protein sequence ID" value="OUS44055.1"/>
    <property type="molecule type" value="Genomic_DNA"/>
</dbReference>
<evidence type="ECO:0000256" key="1">
    <source>
        <dbReference type="PROSITE-ProRule" id="PRU00339"/>
    </source>
</evidence>
<dbReference type="eggNOG" id="ENOG502QR10">
    <property type="taxonomic scope" value="Eukaryota"/>
</dbReference>
<dbReference type="SUPFAM" id="SSF48452">
    <property type="entry name" value="TPR-like"/>
    <property type="match status" value="1"/>
</dbReference>
<dbReference type="GO" id="GO:0009507">
    <property type="term" value="C:chloroplast"/>
    <property type="evidence" value="ECO:0007669"/>
    <property type="project" value="TreeGrafter"/>
</dbReference>
<dbReference type="SMART" id="SM00028">
    <property type="entry name" value="TPR"/>
    <property type="match status" value="2"/>
</dbReference>